<sequence length="147" mass="16048">MKTERILIVADDSPSSLKAAKYGFYLAGKLKAKVAMIGVIDGALAIGNVDAGVFPEHAAFEMKKHMEDFLNHMVRDYATGIEVELFTPEGEVKETILDLAREWEASLIVAGTHGRKGLNRLLMGSVAEGILRDSKVPVVVVPMDKEH</sequence>
<dbReference type="Proteomes" id="UP000294616">
    <property type="component" value="Unassembled WGS sequence"/>
</dbReference>
<dbReference type="SUPFAM" id="SSF52402">
    <property type="entry name" value="Adenine nucleotide alpha hydrolases-like"/>
    <property type="match status" value="1"/>
</dbReference>
<dbReference type="Pfam" id="PF00582">
    <property type="entry name" value="Usp"/>
    <property type="match status" value="1"/>
</dbReference>
<name>A0A4R1LYG4_9SPHI</name>
<feature type="domain" description="UspA" evidence="2">
    <location>
        <begin position="4"/>
        <end position="142"/>
    </location>
</feature>
<dbReference type="CDD" id="cd00293">
    <property type="entry name" value="USP-like"/>
    <property type="match status" value="1"/>
</dbReference>
<dbReference type="EMBL" id="SMGO01000002">
    <property type="protein sequence ID" value="TCK83640.1"/>
    <property type="molecule type" value="Genomic_DNA"/>
</dbReference>
<keyword evidence="4" id="KW-1185">Reference proteome</keyword>
<evidence type="ECO:0000259" key="2">
    <source>
        <dbReference type="Pfam" id="PF00582"/>
    </source>
</evidence>
<dbReference type="Gene3D" id="3.40.50.620">
    <property type="entry name" value="HUPs"/>
    <property type="match status" value="1"/>
</dbReference>
<gene>
    <name evidence="3" type="ORF">C8N28_2245</name>
</gene>
<dbReference type="AlphaFoldDB" id="A0A4R1LYG4"/>
<evidence type="ECO:0000313" key="4">
    <source>
        <dbReference type="Proteomes" id="UP000294616"/>
    </source>
</evidence>
<reference evidence="3 4" key="1">
    <citation type="submission" date="2019-03" db="EMBL/GenBank/DDBJ databases">
        <title>Genomic Encyclopedia of Archaeal and Bacterial Type Strains, Phase II (KMG-II): from individual species to whole genera.</title>
        <authorList>
            <person name="Goeker M."/>
        </authorList>
    </citation>
    <scope>NUCLEOTIDE SEQUENCE [LARGE SCALE GENOMIC DNA]</scope>
    <source>
        <strain evidence="3 4">DSM 22554</strain>
    </source>
</reference>
<dbReference type="PRINTS" id="PR01438">
    <property type="entry name" value="UNVRSLSTRESS"/>
</dbReference>
<organism evidence="3 4">
    <name type="scientific">Albibacterium bauzanense</name>
    <dbReference type="NCBI Taxonomy" id="653929"/>
    <lineage>
        <taxon>Bacteria</taxon>
        <taxon>Pseudomonadati</taxon>
        <taxon>Bacteroidota</taxon>
        <taxon>Sphingobacteriia</taxon>
        <taxon>Sphingobacteriales</taxon>
        <taxon>Sphingobacteriaceae</taxon>
        <taxon>Albibacterium</taxon>
    </lineage>
</organism>
<comment type="similarity">
    <text evidence="1">Belongs to the universal stress protein A family.</text>
</comment>
<dbReference type="InterPro" id="IPR006016">
    <property type="entry name" value="UspA"/>
</dbReference>
<dbReference type="InterPro" id="IPR014729">
    <property type="entry name" value="Rossmann-like_a/b/a_fold"/>
</dbReference>
<comment type="caution">
    <text evidence="3">The sequence shown here is derived from an EMBL/GenBank/DDBJ whole genome shotgun (WGS) entry which is preliminary data.</text>
</comment>
<accession>A0A4R1LYG4</accession>
<evidence type="ECO:0000256" key="1">
    <source>
        <dbReference type="ARBA" id="ARBA00008791"/>
    </source>
</evidence>
<dbReference type="OrthoDB" id="9788959at2"/>
<protein>
    <submittedName>
        <fullName evidence="3">Nucleotide-binding universal stress UspA family protein</fullName>
    </submittedName>
</protein>
<dbReference type="PANTHER" id="PTHR46268:SF6">
    <property type="entry name" value="UNIVERSAL STRESS PROTEIN UP12"/>
    <property type="match status" value="1"/>
</dbReference>
<dbReference type="InterPro" id="IPR006015">
    <property type="entry name" value="Universal_stress_UspA"/>
</dbReference>
<evidence type="ECO:0000313" key="3">
    <source>
        <dbReference type="EMBL" id="TCK83640.1"/>
    </source>
</evidence>
<dbReference type="PANTHER" id="PTHR46268">
    <property type="entry name" value="STRESS RESPONSE PROTEIN NHAX"/>
    <property type="match status" value="1"/>
</dbReference>
<dbReference type="RefSeq" id="WP_132224795.1">
    <property type="nucleotide sequence ID" value="NZ_SMGO01000002.1"/>
</dbReference>
<proteinExistence type="inferred from homology"/>